<accession>A0ACC6KXA2</accession>
<organism evidence="1 2">
    <name type="scientific">Pedobacter africanus</name>
    <dbReference type="NCBI Taxonomy" id="151894"/>
    <lineage>
        <taxon>Bacteria</taxon>
        <taxon>Pseudomonadati</taxon>
        <taxon>Bacteroidota</taxon>
        <taxon>Sphingobacteriia</taxon>
        <taxon>Sphingobacteriales</taxon>
        <taxon>Sphingobacteriaceae</taxon>
        <taxon>Pedobacter</taxon>
    </lineage>
</organism>
<gene>
    <name evidence="1" type="ORF">J2X78_002345</name>
</gene>
<name>A0ACC6KXA2_9SPHI</name>
<keyword evidence="2" id="KW-1185">Reference proteome</keyword>
<evidence type="ECO:0000313" key="1">
    <source>
        <dbReference type="EMBL" id="MDR6783780.1"/>
    </source>
</evidence>
<comment type="caution">
    <text evidence="1">The sequence shown here is derived from an EMBL/GenBank/DDBJ whole genome shotgun (WGS) entry which is preliminary data.</text>
</comment>
<reference evidence="1" key="1">
    <citation type="submission" date="2023-07" db="EMBL/GenBank/DDBJ databases">
        <title>Sorghum-associated microbial communities from plants grown in Nebraska, USA.</title>
        <authorList>
            <person name="Schachtman D."/>
        </authorList>
    </citation>
    <scope>NUCLEOTIDE SEQUENCE</scope>
    <source>
        <strain evidence="1">2697</strain>
    </source>
</reference>
<protein>
    <submittedName>
        <fullName evidence="1">TonB-linked SusC/RagA family outer membrane protein</fullName>
    </submittedName>
</protein>
<dbReference type="Proteomes" id="UP001246858">
    <property type="component" value="Unassembled WGS sequence"/>
</dbReference>
<dbReference type="EMBL" id="JAVDTF010000002">
    <property type="protein sequence ID" value="MDR6783780.1"/>
    <property type="molecule type" value="Genomic_DNA"/>
</dbReference>
<sequence>MRLTTLILITAILQVSANTFAQKITLSEKNAPIVKIFEKIRTQSGYDFMFSLSTINEAKPVNINVQNAELKDVLKQIFVNQPLEYKINEKSVVISPKESSLLDKLSTVISNIVRDLTVKGRVVDQEGKPLPNASIRIKGKSAVTNTNQNGEFEIKDVADNAVLLISYVGYKQLEISLKDAVMPLEIKLNVVTGELEEVKVTYNTGYQNIPKERATGSFVQVDKELLNRTVSTNILDRIPYVVSGLRKEFEGSFSPNNNSSDISIRGLSTINANRTPLIVIDGFPYEEQGQLSGITVLNNLNPNDVESITILRDAAAASIWGARSANGVIVIQTKRGKLNQDTKVEVSSNIKVVNRPDLFRANLASSADVIDMEKKLFATGMYNDYDDLYPSLNYFPVASPVIEILLAQRRGDLSAESANAKLEALSKHDVRNDMLKYLIRPEINQQYNLNISGGSNKTSYYGSIGYDKNREQNVGNDMNRLTLNFNNMYQPFKNIRIRTFINYIQGKRIITPVDPLQYLSTGQTLAPSYTQFKDDNGNFLYISPLFDGLRQAYIDTVSTKGLLDWHYNPIQEINAADNTDKSSAARFGGGFTYIILSGLDLDFNGQYERSLIEGRNYMGTETYYNRNMINKFMFLDSSGQPQYPVPMGGILDASNSTQTAYNLRGQLNFNRDFSRHSISGFFGAELRQTDFITSAYRQYGYDPGKLLFAMHMDYKNTYTTRPSLAEESIGSGLSSRGTLNRFVSYYANGAYTFNSRYTLTASARNDGSNFFGVNANQRFRPQWSVGAAWDITKEHFFKPGIISSLKIRATYGYNGNLDNRIATRPIIDYAQGQFAYNNRIPFAYVKLGNPGVTWEKVSVANLGVDFALLKGRLSGVLEYYRKRTDNLIGTVMADPTTGASNGGGIASFIGNVAGLKSQGFDLRLSGLITEGKVKIQSSINLSYNKDQLTSYNFPGTNGTEPPASSIIFGGIKVGRPLNGMYSYRWAGLNPENGDPMGYLSGKKVPYTTIMGYDADYSPNTKPDDLIYHGVQSPAYFGNMINTISYKGLSLSFNINYGFGFYFRRASIDYSTLQVNLSGHGDYALRWQNPGDELKTNVPSYGVDSRNEFYLNSEVLVEKGDFIYLRDLNLTYTFHKQLTKIGLRSARLFANINNLGLIWTANNKHLDPQAGRYNIGVRREIAFGINLTF</sequence>
<evidence type="ECO:0000313" key="2">
    <source>
        <dbReference type="Proteomes" id="UP001246858"/>
    </source>
</evidence>
<proteinExistence type="predicted"/>